<evidence type="ECO:0000256" key="1">
    <source>
        <dbReference type="SAM" id="Coils"/>
    </source>
</evidence>
<feature type="coiled-coil region" evidence="1">
    <location>
        <begin position="1869"/>
        <end position="1896"/>
    </location>
</feature>
<keyword evidence="1" id="KW-0175">Coiled coil</keyword>
<feature type="compositionally biased region" description="Polar residues" evidence="2">
    <location>
        <begin position="784"/>
        <end position="802"/>
    </location>
</feature>
<feature type="region of interest" description="Disordered" evidence="2">
    <location>
        <begin position="1349"/>
        <end position="1420"/>
    </location>
</feature>
<name>A0A9P0A9T8_BEMTA</name>
<dbReference type="Gene3D" id="3.40.50.12650">
    <property type="match status" value="1"/>
</dbReference>
<organism evidence="3 4">
    <name type="scientific">Bemisia tabaci</name>
    <name type="common">Sweetpotato whitefly</name>
    <name type="synonym">Aleurodes tabaci</name>
    <dbReference type="NCBI Taxonomy" id="7038"/>
    <lineage>
        <taxon>Eukaryota</taxon>
        <taxon>Metazoa</taxon>
        <taxon>Ecdysozoa</taxon>
        <taxon>Arthropoda</taxon>
        <taxon>Hexapoda</taxon>
        <taxon>Insecta</taxon>
        <taxon>Pterygota</taxon>
        <taxon>Neoptera</taxon>
        <taxon>Paraneoptera</taxon>
        <taxon>Hemiptera</taxon>
        <taxon>Sternorrhyncha</taxon>
        <taxon>Aleyrodoidea</taxon>
        <taxon>Aleyrodidae</taxon>
        <taxon>Aleyrodinae</taxon>
        <taxon>Bemisia</taxon>
    </lineage>
</organism>
<feature type="compositionally biased region" description="Polar residues" evidence="2">
    <location>
        <begin position="1030"/>
        <end position="1049"/>
    </location>
</feature>
<feature type="region of interest" description="Disordered" evidence="2">
    <location>
        <begin position="366"/>
        <end position="392"/>
    </location>
</feature>
<feature type="region of interest" description="Disordered" evidence="2">
    <location>
        <begin position="748"/>
        <end position="807"/>
    </location>
</feature>
<feature type="region of interest" description="Disordered" evidence="2">
    <location>
        <begin position="640"/>
        <end position="667"/>
    </location>
</feature>
<dbReference type="Gene3D" id="3.60.15.10">
    <property type="entry name" value="Ribonuclease Z/Hydroxyacylglutathione hydrolase-like"/>
    <property type="match status" value="1"/>
</dbReference>
<feature type="compositionally biased region" description="Polar residues" evidence="2">
    <location>
        <begin position="1071"/>
        <end position="1083"/>
    </location>
</feature>
<feature type="compositionally biased region" description="Basic and acidic residues" evidence="2">
    <location>
        <begin position="824"/>
        <end position="835"/>
    </location>
</feature>
<feature type="compositionally biased region" description="Polar residues" evidence="2">
    <location>
        <begin position="768"/>
        <end position="777"/>
    </location>
</feature>
<evidence type="ECO:0000313" key="3">
    <source>
        <dbReference type="EMBL" id="CAH0386326.1"/>
    </source>
</evidence>
<dbReference type="KEGG" id="btab:109044239"/>
<feature type="compositionally biased region" description="Basic and acidic residues" evidence="2">
    <location>
        <begin position="748"/>
        <end position="767"/>
    </location>
</feature>
<reference evidence="3" key="1">
    <citation type="submission" date="2021-12" db="EMBL/GenBank/DDBJ databases">
        <authorList>
            <person name="King R."/>
        </authorList>
    </citation>
    <scope>NUCLEOTIDE SEQUENCE</scope>
</reference>
<proteinExistence type="predicted"/>
<feature type="compositionally biased region" description="Basic and acidic residues" evidence="2">
    <location>
        <begin position="1734"/>
        <end position="1745"/>
    </location>
</feature>
<feature type="compositionally biased region" description="Low complexity" evidence="2">
    <location>
        <begin position="1830"/>
        <end position="1845"/>
    </location>
</feature>
<feature type="region of interest" description="Disordered" evidence="2">
    <location>
        <begin position="964"/>
        <end position="1003"/>
    </location>
</feature>
<dbReference type="EMBL" id="OU963864">
    <property type="protein sequence ID" value="CAH0386326.1"/>
    <property type="molecule type" value="Genomic_DNA"/>
</dbReference>
<evidence type="ECO:0000256" key="2">
    <source>
        <dbReference type="SAM" id="MobiDB-lite"/>
    </source>
</evidence>
<protein>
    <submittedName>
        <fullName evidence="3">Uncharacterized protein</fullName>
    </submittedName>
</protein>
<feature type="region of interest" description="Disordered" evidence="2">
    <location>
        <begin position="1669"/>
        <end position="1752"/>
    </location>
</feature>
<feature type="compositionally biased region" description="Basic and acidic residues" evidence="2">
    <location>
        <begin position="1058"/>
        <end position="1070"/>
    </location>
</feature>
<gene>
    <name evidence="3" type="ORF">BEMITA_LOCUS5461</name>
</gene>
<keyword evidence="4" id="KW-1185">Reference proteome</keyword>
<feature type="compositionally biased region" description="Basic and acidic residues" evidence="2">
    <location>
        <begin position="658"/>
        <end position="667"/>
    </location>
</feature>
<dbReference type="Proteomes" id="UP001152759">
    <property type="component" value="Chromosome 3"/>
</dbReference>
<feature type="region of interest" description="Disordered" evidence="2">
    <location>
        <begin position="1819"/>
        <end position="1845"/>
    </location>
</feature>
<feature type="region of interest" description="Disordered" evidence="2">
    <location>
        <begin position="1028"/>
        <end position="1097"/>
    </location>
</feature>
<sequence>MSILLPCKDPSCLVLNIPELITDAFLENIHKANVVYTSRFNKWYLRTHLKIDDSKIFSCCFNQTYLIQNQGCTSEYFLSAVSSNFSSGSAVFVLKGDSGYTIYLGKFRDAQKILLNPLIQRISQGEEPVVVQVVDPADVFGNVNSFNPPKDEVTPEFLSSLIRRELKREPERIIIGAPIFGTQKLLLQLAQELQITLKVDRVRETIFSFLQLNEDFYSAKKNPDHIEVKDLSSFSYNSQQKKVIFSPGSRFENAVYVKIGSLPCDELTDEKLSYGSNIFYFLPNVHTVTQDDLGIFLDKLKPRKILDLPPLLIEAWKISNYNREGNFVPRMRSRHNSRILSKGFLTNYKTNPKILPKDLQEIFSHSRRQRSAAPRCDSESSPNSDKELTVVSVEGDSEKTVELVEQDSKLFWKKPEDLLNQSRLTSSNLTKNEVSEERSKLMQSYLASESERLKGSKSSDPVTKAVIRPDRKAAPKRVFIQVEEQKITVRKYRILNSPPCSRENLSWKQKFDCDRKLSSSPEEEVVDSVSDDVPTHNTHLRLKQLLQKSLRSGTTQTPIPICRVVLHKSSSLPSDNICDTKFESKKSLLTYKKKERNNKRKMGNISSKLELRQAKELKEMRKELKNLLINGTSNLCPVNLESPNSSLPYPNKTSLSSEQRDSSKEKDLRASFKYGQKNQLKAESLVDGNLNTQSEMNCSTTKKKSLQERELQSLIIDGTPNLCPINCAASDSSVDDIKREEFNNRARRKCEPKEGSINHKSNIKEVPRTSSDGSCSISKEKNQHVVTCSKTRNSSQINSQPDNPVYRNINEKLKSNSMRLAGNRSHENRHPKDSKPNGFSSSEPSCELEADFSEINSKEDSRRRFRSCRKIENPNSENVENLSTSINEGSKSLKVNGALDLGSSDSSRLSLENNDDKFVESLKVRQTCTKRKLAEAFTSPTSMIYSRKLRKYSDSSYEHSEVVSSHETELGHEVGNSNCIPQKWGRKTTDQSQKTHIYPPQGENLKKLISSGLKSLLVRKMEEEFKAGLSRNQGSQQSEKNSIKASAQPETKIPCVSGKRDLFSAPRESRNSNVPEKSSPQNRAKSKETTCKSHTSSFQRELNNLTADGSDKVCPISILCDNDDDLISRKLRISKFQVEQDSNKVSKTCEKGSEVDNKTRATRHRGSLKELENLTIDGTPKLCPVNISCNEDGLISSMLKVNESQAENSAEITRTDLVNGAKVDRKIGIWNEDRTPTKLDPSPSQVIDYRGKNWSKELKKLSIDGTSKMCSGNKIPAEDLFSARKLKEKFDIIFNQPSTTQKSRPGPNLERKTNNSVFLSQKKLVNASNHADGVSSLSYTPIVNTGADFNIPSLKDMRKPSSNSIATSKGGANSETEILQKSDPNYRTNQENRPMESLASSEPSQSTHRKLPTRENKRKNKLNFELKNLAIEGTHNLCPLNLTSSHKVLSQPWKEEQTSYNNFSNGYLKSKVSKNAAFNGAQSLKEKLNNEVTKCILNGTTDSNGLSPMFVSETKENLKELSKISKNQNNEAVLKSKKCERDLSDKSRSIKENEDGNRQIFQEKCTRSTVLAAENPDEVELIQIKRERSTINFWDDLTGIDITKIKPCSRKTVKFTPTPITSRASSVQSFQMSPMKHFLSHEIKEDLINGMRHNLSVKVQKFDNSNYADLDSPKCLPNSPAKSSKVGNTSSMKLLLNTPSKKENKSSPTKSLLRSASLSKSLLESPSNQSLLNRKYEAGTYEKPRSQSSAQKKLLGKELKALQENLLEARLEILSGLRPKRLRQKFDKSNNKELDLQELSLNTPAKNSKVGNTRAMKLLSSTPIKKEKNTSPTNSLLRSTSSSESLLTLPSSQTLFNRKHEADSYKKVSSQSSARRKSLNKELKALQENLLEARLEILSGLRPMRLRQPVKKPKKLYSSSGMKVQKVERSRPFSTVKMLVDCLKESSDHDCNLDLSRVTNFEVSRPSDRFKVAKKDDSRKKNCSLKSCSVLVEDIQEKTKFFRLLGLQLSSMVPKRPVSKKEKITNLSFYQFPKRFKRWKRKPNGVDYYC</sequence>
<feature type="compositionally biased region" description="Polar residues" evidence="2">
    <location>
        <begin position="1360"/>
        <end position="1406"/>
    </location>
</feature>
<feature type="region of interest" description="Disordered" evidence="2">
    <location>
        <begin position="1295"/>
        <end position="1314"/>
    </location>
</feature>
<accession>A0A9P0A9T8</accession>
<feature type="compositionally biased region" description="Low complexity" evidence="2">
    <location>
        <begin position="1711"/>
        <end position="1727"/>
    </location>
</feature>
<dbReference type="InterPro" id="IPR036866">
    <property type="entry name" value="RibonucZ/Hydroxyglut_hydro"/>
</dbReference>
<evidence type="ECO:0000313" key="4">
    <source>
        <dbReference type="Proteomes" id="UP001152759"/>
    </source>
</evidence>
<feature type="compositionally biased region" description="Polar residues" evidence="2">
    <location>
        <begin position="1680"/>
        <end position="1692"/>
    </location>
</feature>
<feature type="region of interest" description="Disordered" evidence="2">
    <location>
        <begin position="819"/>
        <end position="853"/>
    </location>
</feature>
<feature type="compositionally biased region" description="Polar residues" evidence="2">
    <location>
        <begin position="640"/>
        <end position="657"/>
    </location>
</feature>
<feature type="compositionally biased region" description="Basic residues" evidence="2">
    <location>
        <begin position="1407"/>
        <end position="1420"/>
    </location>
</feature>